<dbReference type="Proteomes" id="UP001597344">
    <property type="component" value="Unassembled WGS sequence"/>
</dbReference>
<evidence type="ECO:0000313" key="1">
    <source>
        <dbReference type="EMBL" id="MFD2187918.1"/>
    </source>
</evidence>
<evidence type="ECO:0008006" key="3">
    <source>
        <dbReference type="Google" id="ProtNLM"/>
    </source>
</evidence>
<accession>A0ABW5AY72</accession>
<organism evidence="1 2">
    <name type="scientific">Aquimarina celericrescens</name>
    <dbReference type="NCBI Taxonomy" id="1964542"/>
    <lineage>
        <taxon>Bacteria</taxon>
        <taxon>Pseudomonadati</taxon>
        <taxon>Bacteroidota</taxon>
        <taxon>Flavobacteriia</taxon>
        <taxon>Flavobacteriales</taxon>
        <taxon>Flavobacteriaceae</taxon>
        <taxon>Aquimarina</taxon>
    </lineage>
</organism>
<dbReference type="RefSeq" id="WP_378320921.1">
    <property type="nucleotide sequence ID" value="NZ_JBHUHY010000015.1"/>
</dbReference>
<gene>
    <name evidence="1" type="ORF">ACFSJT_14030</name>
</gene>
<dbReference type="EMBL" id="JBHUHY010000015">
    <property type="protein sequence ID" value="MFD2187918.1"/>
    <property type="molecule type" value="Genomic_DNA"/>
</dbReference>
<sequence>MELEVKNKRLKISPSGVITLPVAARKSLGMEVNKASEVSIRVDDKCVILSRKYSKKDKTWRISKKGMMTLRAEAKTLLQGGKTRHYWLNLDDKNKQVKLMPY</sequence>
<reference evidence="2" key="1">
    <citation type="journal article" date="2019" name="Int. J. Syst. Evol. Microbiol.">
        <title>The Global Catalogue of Microorganisms (GCM) 10K type strain sequencing project: providing services to taxonomists for standard genome sequencing and annotation.</title>
        <authorList>
            <consortium name="The Broad Institute Genomics Platform"/>
            <consortium name="The Broad Institute Genome Sequencing Center for Infectious Disease"/>
            <person name="Wu L."/>
            <person name="Ma J."/>
        </authorList>
    </citation>
    <scope>NUCLEOTIDE SEQUENCE [LARGE SCALE GENOMIC DNA]</scope>
    <source>
        <strain evidence="2">DT92</strain>
    </source>
</reference>
<name>A0ABW5AY72_9FLAO</name>
<keyword evidence="2" id="KW-1185">Reference proteome</keyword>
<protein>
    <recommendedName>
        <fullName evidence="3">SpoVT-AbrB domain-containing protein</fullName>
    </recommendedName>
</protein>
<dbReference type="SUPFAM" id="SSF89447">
    <property type="entry name" value="AbrB/MazE/MraZ-like"/>
    <property type="match status" value="1"/>
</dbReference>
<comment type="caution">
    <text evidence="1">The sequence shown here is derived from an EMBL/GenBank/DDBJ whole genome shotgun (WGS) entry which is preliminary data.</text>
</comment>
<proteinExistence type="predicted"/>
<dbReference type="InterPro" id="IPR037914">
    <property type="entry name" value="SpoVT-AbrB_sf"/>
</dbReference>
<evidence type="ECO:0000313" key="2">
    <source>
        <dbReference type="Proteomes" id="UP001597344"/>
    </source>
</evidence>